<feature type="signal peptide" evidence="1">
    <location>
        <begin position="1"/>
        <end position="22"/>
    </location>
</feature>
<name>A0A6G7YBI7_9ACTN</name>
<proteinExistence type="predicted"/>
<dbReference type="RefSeq" id="WP_166313585.1">
    <property type="nucleotide sequence ID" value="NZ_CP049866.1"/>
</dbReference>
<evidence type="ECO:0000313" key="2">
    <source>
        <dbReference type="EMBL" id="QIK74089.1"/>
    </source>
</evidence>
<dbReference type="SUPFAM" id="SSF63829">
    <property type="entry name" value="Calcium-dependent phosphotriesterase"/>
    <property type="match status" value="1"/>
</dbReference>
<reference evidence="2 3" key="1">
    <citation type="submission" date="2020-03" db="EMBL/GenBank/DDBJ databases">
        <title>Nocardioides sp. nov., isolated from fish.</title>
        <authorList>
            <person name="Hyun D.-W."/>
            <person name="Bae J.-W."/>
        </authorList>
    </citation>
    <scope>NUCLEOTIDE SEQUENCE [LARGE SCALE GENOMIC DNA]</scope>
    <source>
        <strain evidence="2 3">HDW12A</strain>
    </source>
</reference>
<protein>
    <submittedName>
        <fullName evidence="2">Uncharacterized protein</fullName>
    </submittedName>
</protein>
<keyword evidence="1" id="KW-0732">Signal</keyword>
<keyword evidence="3" id="KW-1185">Reference proteome</keyword>
<organism evidence="2 3">
    <name type="scientific">Nocardioides piscis</name>
    <dbReference type="NCBI Taxonomy" id="2714938"/>
    <lineage>
        <taxon>Bacteria</taxon>
        <taxon>Bacillati</taxon>
        <taxon>Actinomycetota</taxon>
        <taxon>Actinomycetes</taxon>
        <taxon>Propionibacteriales</taxon>
        <taxon>Nocardioidaceae</taxon>
        <taxon>Nocardioides</taxon>
    </lineage>
</organism>
<gene>
    <name evidence="2" type="ORF">G7071_00175</name>
</gene>
<dbReference type="EMBL" id="CP049866">
    <property type="protein sequence ID" value="QIK74089.1"/>
    <property type="molecule type" value="Genomic_DNA"/>
</dbReference>
<feature type="chain" id="PRO_5026156092" evidence="1">
    <location>
        <begin position="23"/>
        <end position="373"/>
    </location>
</feature>
<dbReference type="Proteomes" id="UP000502035">
    <property type="component" value="Chromosome"/>
</dbReference>
<dbReference type="AlphaFoldDB" id="A0A6G7YBI7"/>
<dbReference type="KEGG" id="npi:G7071_00175"/>
<sequence>MSKLFGPLLALLILAVLAPATATTAAGRSGVPWDQVGDGWVLATVIRGRVEQGAELSVRARSLELISPDGVRHPLHRTTRQAPKNNVDPGNFTLIGWDPSARTALLKRYVSLARKQAIHLDLETGATRTLALPKAEMATGLRPDGSGVLTQTLGGRILSIAWDGTRTTLGRAGQGGAITTPDGTSAVVAEGRALLVLPLDGASPHRVATPGQCRPLRWYSDTALLASCYSRKGSRLVTVGLDGAVTAMARMRRSNRPGFRGPSWEDTDVRQVGGTSYYEGNGPCGGSFITRENAKGQVRTVRVPGSRGGVSLVDGLEDRLLIAHTETCDNGLPRAVLSTFDPRSLDEDVLVRLAKNEHWGHVLAWDEPRPWGY</sequence>
<evidence type="ECO:0000256" key="1">
    <source>
        <dbReference type="SAM" id="SignalP"/>
    </source>
</evidence>
<accession>A0A6G7YBI7</accession>
<evidence type="ECO:0000313" key="3">
    <source>
        <dbReference type="Proteomes" id="UP000502035"/>
    </source>
</evidence>